<dbReference type="EMBL" id="RQHW01000043">
    <property type="protein sequence ID" value="TGN18850.1"/>
    <property type="molecule type" value="Genomic_DNA"/>
</dbReference>
<dbReference type="AlphaFoldDB" id="A0A4R9LX63"/>
<name>A0A4R9LX63_9LEPT</name>
<evidence type="ECO:0000313" key="3">
    <source>
        <dbReference type="EMBL" id="TGN18850.1"/>
    </source>
</evidence>
<feature type="transmembrane region" description="Helical" evidence="2">
    <location>
        <begin position="286"/>
        <end position="306"/>
    </location>
</feature>
<protein>
    <submittedName>
        <fullName evidence="3">Uncharacterized protein</fullName>
    </submittedName>
</protein>
<keyword evidence="2" id="KW-1133">Transmembrane helix</keyword>
<sequence>MKEQIKKIILLLEKQSNTILNSWHDDRTLTEVFGWNFPYVTRFDLASLPTSLAKKLSFIQIESIDTKLLQNIESKINGANTHIQYFFNGHGDKAIPAYIATIECIKQQLNPLFNLETLTDTTILPNRIAKKLRSIQAELNEIIPQKDDLLKQINIINNATEAAENLPVDLESLKLARDKSKNTIDELENFSAKCKELFEKSTGLTEKIEIQKNEAEKLINRCEEAYRITTTKGLAAAFDQRATRLSRSMWTWVLGLIISLSSAVFLGSKNFDSLKNIFENPNAESFLQLTVSFISLGAPIWFSWLATKQIGQRFKLAEDYAFKASVAKAYEGYRKEAARINEKLEAQLFESILTRLDEPPLRLVESSLHGSPWHEFLSSVDFQSALKNIPDLQEYLFNFLKNSKSITHKATQEILTKNPKSG</sequence>
<keyword evidence="4" id="KW-1185">Reference proteome</keyword>
<comment type="caution">
    <text evidence="3">The sequence shown here is derived from an EMBL/GenBank/DDBJ whole genome shotgun (WGS) entry which is preliminary data.</text>
</comment>
<proteinExistence type="predicted"/>
<dbReference type="RefSeq" id="WP_135760784.1">
    <property type="nucleotide sequence ID" value="NZ_RQHW01000043.1"/>
</dbReference>
<evidence type="ECO:0000313" key="4">
    <source>
        <dbReference type="Proteomes" id="UP000298058"/>
    </source>
</evidence>
<evidence type="ECO:0000256" key="2">
    <source>
        <dbReference type="SAM" id="Phobius"/>
    </source>
</evidence>
<feature type="transmembrane region" description="Helical" evidence="2">
    <location>
        <begin position="249"/>
        <end position="266"/>
    </location>
</feature>
<dbReference type="OrthoDB" id="7473745at2"/>
<organism evidence="3 4">
    <name type="scientific">Leptospira idonii</name>
    <dbReference type="NCBI Taxonomy" id="1193500"/>
    <lineage>
        <taxon>Bacteria</taxon>
        <taxon>Pseudomonadati</taxon>
        <taxon>Spirochaetota</taxon>
        <taxon>Spirochaetia</taxon>
        <taxon>Leptospirales</taxon>
        <taxon>Leptospiraceae</taxon>
        <taxon>Leptospira</taxon>
    </lineage>
</organism>
<keyword evidence="2" id="KW-0472">Membrane</keyword>
<dbReference type="Proteomes" id="UP000298058">
    <property type="component" value="Unassembled WGS sequence"/>
</dbReference>
<evidence type="ECO:0000256" key="1">
    <source>
        <dbReference type="SAM" id="Coils"/>
    </source>
</evidence>
<feature type="coiled-coil region" evidence="1">
    <location>
        <begin position="170"/>
        <end position="228"/>
    </location>
</feature>
<reference evidence="3" key="1">
    <citation type="journal article" date="2019" name="PLoS Negl. Trop. Dis.">
        <title>Revisiting the worldwide diversity of Leptospira species in the environment.</title>
        <authorList>
            <person name="Vincent A.T."/>
            <person name="Schiettekatte O."/>
            <person name="Bourhy P."/>
            <person name="Veyrier F.J."/>
            <person name="Picardeau M."/>
        </authorList>
    </citation>
    <scope>NUCLEOTIDE SEQUENCE [LARGE SCALE GENOMIC DNA]</scope>
    <source>
        <strain evidence="3">201300427</strain>
    </source>
</reference>
<keyword evidence="1" id="KW-0175">Coiled coil</keyword>
<accession>A0A4R9LX63</accession>
<gene>
    <name evidence="3" type="ORF">EHS15_11795</name>
</gene>
<keyword evidence="2" id="KW-0812">Transmembrane</keyword>